<comment type="caution">
    <text evidence="1">The sequence shown here is derived from an EMBL/GenBank/DDBJ whole genome shotgun (WGS) entry which is preliminary data.</text>
</comment>
<evidence type="ECO:0000313" key="2">
    <source>
        <dbReference type="Proteomes" id="UP001230035"/>
    </source>
</evidence>
<dbReference type="Proteomes" id="UP001230035">
    <property type="component" value="Unassembled WGS sequence"/>
</dbReference>
<dbReference type="RefSeq" id="WP_283239584.1">
    <property type="nucleotide sequence ID" value="NZ_JASGBP010000007.1"/>
</dbReference>
<evidence type="ECO:0008006" key="3">
    <source>
        <dbReference type="Google" id="ProtNLM"/>
    </source>
</evidence>
<name>A0ABT6XS32_9FLAO</name>
<sequence>MFTAKGNYTLVTTRITKMAFELKSVVPWGRNMGEYKIMFDLSNDDLNHKIISFGDGPASFNYEMTKLGKSVTSLDPIYQFVKDEIQQRIAETKDTILEQIHNNRDKFLWTTIKSIPDLEHIRMEAMNAFIEDFELGKVQGRYVCHELPMVTEFKDLSFDLGLSSHFLILYAGLGLDFHLKSISEMLRICKEIRIFPLLNLNGHESEVLKEIIAYFESDFEINIHKVDYEFQKGGNRLLKITRRVK</sequence>
<keyword evidence="2" id="KW-1185">Reference proteome</keyword>
<evidence type="ECO:0000313" key="1">
    <source>
        <dbReference type="EMBL" id="MDI9257907.1"/>
    </source>
</evidence>
<accession>A0ABT6XS32</accession>
<gene>
    <name evidence="1" type="ORF">QHT84_10830</name>
</gene>
<protein>
    <recommendedName>
        <fullName evidence="3">SAM-dependent methyltransferase</fullName>
    </recommendedName>
</protein>
<dbReference type="EMBL" id="JASGBP010000007">
    <property type="protein sequence ID" value="MDI9257907.1"/>
    <property type="molecule type" value="Genomic_DNA"/>
</dbReference>
<organism evidence="1 2">
    <name type="scientific">Flavobacterium sedimenticola</name>
    <dbReference type="NCBI Taxonomy" id="3043286"/>
    <lineage>
        <taxon>Bacteria</taxon>
        <taxon>Pseudomonadati</taxon>
        <taxon>Bacteroidota</taxon>
        <taxon>Flavobacteriia</taxon>
        <taxon>Flavobacteriales</taxon>
        <taxon>Flavobacteriaceae</taxon>
        <taxon>Flavobacterium</taxon>
    </lineage>
</organism>
<reference evidence="1 2" key="1">
    <citation type="submission" date="2023-05" db="EMBL/GenBank/DDBJ databases">
        <title>Flavobacterium sedimenti sp. nov., isolated from the sediment.</title>
        <authorList>
            <person name="Wu N."/>
        </authorList>
    </citation>
    <scope>NUCLEOTIDE SEQUENCE [LARGE SCALE GENOMIC DNA]</scope>
    <source>
        <strain evidence="1 2">YZ-48</strain>
    </source>
</reference>
<proteinExistence type="predicted"/>